<dbReference type="InterPro" id="IPR013655">
    <property type="entry name" value="PAS_fold_3"/>
</dbReference>
<proteinExistence type="predicted"/>
<dbReference type="CDD" id="cd00082">
    <property type="entry name" value="HisKA"/>
    <property type="match status" value="1"/>
</dbReference>
<keyword evidence="5" id="KW-0418">Kinase</keyword>
<dbReference type="Pfam" id="PF02518">
    <property type="entry name" value="HATPase_c"/>
    <property type="match status" value="1"/>
</dbReference>
<feature type="domain" description="PAS" evidence="8">
    <location>
        <begin position="182"/>
        <end position="253"/>
    </location>
</feature>
<evidence type="ECO:0000259" key="8">
    <source>
        <dbReference type="PROSITE" id="PS50112"/>
    </source>
</evidence>
<comment type="catalytic activity">
    <reaction evidence="1">
        <text>ATP + protein L-histidine = ADP + protein N-phospho-L-histidine.</text>
        <dbReference type="EC" id="2.7.13.3"/>
    </reaction>
</comment>
<sequence length="1046" mass="120355">MKAGNEYRALEEKRLHKLREYGVLNPYPDPMLSEIIRLAHLILKQYKILLYFAGENRHWHKASYDLLGKYSLLNDSPLTHIMSGDGVTELFSVQEDPRFKYSQWLQQLVEVSYIAGCSLRSKEGVALGGLCVLGGKNDRVTQEQAEGLEVLAQQVLNTLELKRLSPYTLTSGLATHAVQSRYSSPFLQILNSSLDSIVCMDVDGNIAFWNDQAERVFGWSSDEVLGKPLVETIIPARYHKRHNEGFTYYMKTGNGPILRKRVEIEAVTKEQGEIDIELIVVPVEDERSFYFCGFIKNLTEQKRAKELFVEARENLERAEMQVSLGSWYFTADGHRHWSKQLYRLLGYDPDTLEPPPVEEWIQRFHPEDRYILQENEELMKAGEPLEDRVVRTNPEILPLRYLLPQMSEMRSEHGRIIRYQGTLLDISKSIEQLESLKRAEENYRQIFENSQDGIFQSKPRGRLMAANPALAEMFGYDSPDDMLKSINDIGLDLYCEKGLREMLLDKVRQNISVKGVELMANKKNGDKVWIQLNMHGIYDEGELVMLEGSIKDVTEQKLAKQKITLEKELSDSIINNLPGIFYLYNRKGRFLRWNHNFIQVTGYSPEELKRITAHDLFEEGEERELIKKKISEIFETGYAEVESDFLLKSGEKIPYYLNGWRIVYQNEPCVIGVGIDISERRKAEKELIASEMKLKAFFNNTSDGHLLLDLSGNVLSFNPVANRIAQNIWLEPLEEGSSIWHRMDKRHEPQAKLWFETVLEGEEIKEEINLPDGIDKSEWWLLNATLAKDNEKKAFGVAIKVINIEPMKQVNQRLMQSNEQINKAKNELDQFVYKSSHDLRGPLTSVLGLVNLAERDVSTNSFDVYLDKIRNSIVKLDHYIKDIIDFSYNSSSIVKKDGIDLRQLLEMVMDDLRDLPNADNIDIEINFDNQAELKGDFNRLKTVITNIVSNAILYQDVEKMLSLLVIKAHVDQKELRMSFRDNGIGIGLQFQDQAFDMFSRGCISSKGSGLGLYIVKEIINTLQGEVKIYSEEGLYTQVEFKVPNAS</sequence>
<keyword evidence="3" id="KW-0597">Phosphoprotein</keyword>
<keyword evidence="4" id="KW-0808">Transferase</keyword>
<evidence type="ECO:0000256" key="2">
    <source>
        <dbReference type="ARBA" id="ARBA00012438"/>
    </source>
</evidence>
<evidence type="ECO:0000259" key="7">
    <source>
        <dbReference type="PROSITE" id="PS50109"/>
    </source>
</evidence>
<organism evidence="10 11">
    <name type="scientific">Fulvivirga sediminis</name>
    <dbReference type="NCBI Taxonomy" id="2803949"/>
    <lineage>
        <taxon>Bacteria</taxon>
        <taxon>Pseudomonadati</taxon>
        <taxon>Bacteroidota</taxon>
        <taxon>Cytophagia</taxon>
        <taxon>Cytophagales</taxon>
        <taxon>Fulvivirgaceae</taxon>
        <taxon>Fulvivirga</taxon>
    </lineage>
</organism>
<feature type="domain" description="PAS" evidence="8">
    <location>
        <begin position="566"/>
        <end position="637"/>
    </location>
</feature>
<dbReference type="RefSeq" id="WP_202246408.1">
    <property type="nucleotide sequence ID" value="NZ_JAESIY010000014.1"/>
</dbReference>
<dbReference type="InterPro" id="IPR003661">
    <property type="entry name" value="HisK_dim/P_dom"/>
</dbReference>
<dbReference type="InterPro" id="IPR013767">
    <property type="entry name" value="PAS_fold"/>
</dbReference>
<feature type="coiled-coil region" evidence="6">
    <location>
        <begin position="807"/>
        <end position="834"/>
    </location>
</feature>
<dbReference type="InterPro" id="IPR000014">
    <property type="entry name" value="PAS"/>
</dbReference>
<evidence type="ECO:0000256" key="3">
    <source>
        <dbReference type="ARBA" id="ARBA00022553"/>
    </source>
</evidence>
<dbReference type="EC" id="2.7.13.3" evidence="2"/>
<evidence type="ECO:0000313" key="11">
    <source>
        <dbReference type="Proteomes" id="UP000659388"/>
    </source>
</evidence>
<reference evidence="10" key="1">
    <citation type="submission" date="2021-01" db="EMBL/GenBank/DDBJ databases">
        <title>Fulvivirga kasyanovii gen. nov., sp nov., a novel member of the phylum Bacteroidetes isolated from seawater in a mussel farm.</title>
        <authorList>
            <person name="Zhao L.-H."/>
            <person name="Wang Z.-J."/>
        </authorList>
    </citation>
    <scope>NUCLEOTIDE SEQUENCE</scope>
    <source>
        <strain evidence="10">2943</strain>
    </source>
</reference>
<dbReference type="PROSITE" id="PS50113">
    <property type="entry name" value="PAC"/>
    <property type="match status" value="2"/>
</dbReference>
<dbReference type="GO" id="GO:0000155">
    <property type="term" value="F:phosphorelay sensor kinase activity"/>
    <property type="evidence" value="ECO:0007669"/>
    <property type="project" value="InterPro"/>
</dbReference>
<dbReference type="InterPro" id="IPR001610">
    <property type="entry name" value="PAC"/>
</dbReference>
<dbReference type="Pfam" id="PF13426">
    <property type="entry name" value="PAS_9"/>
    <property type="match status" value="2"/>
</dbReference>
<dbReference type="InterPro" id="IPR005467">
    <property type="entry name" value="His_kinase_dom"/>
</dbReference>
<dbReference type="CDD" id="cd00130">
    <property type="entry name" value="PAS"/>
    <property type="match status" value="4"/>
</dbReference>
<evidence type="ECO:0000256" key="6">
    <source>
        <dbReference type="SAM" id="Coils"/>
    </source>
</evidence>
<evidence type="ECO:0000256" key="5">
    <source>
        <dbReference type="ARBA" id="ARBA00022777"/>
    </source>
</evidence>
<dbReference type="InterPro" id="IPR036890">
    <property type="entry name" value="HATPase_C_sf"/>
</dbReference>
<protein>
    <recommendedName>
        <fullName evidence="2">histidine kinase</fullName>
        <ecNumber evidence="2">2.7.13.3</ecNumber>
    </recommendedName>
</protein>
<dbReference type="SMART" id="SM00387">
    <property type="entry name" value="HATPase_c"/>
    <property type="match status" value="1"/>
</dbReference>
<feature type="domain" description="PAC" evidence="9">
    <location>
        <begin position="514"/>
        <end position="565"/>
    </location>
</feature>
<accession>A0A937K2Q4</accession>
<dbReference type="SUPFAM" id="SSF55874">
    <property type="entry name" value="ATPase domain of HSP90 chaperone/DNA topoisomerase II/histidine kinase"/>
    <property type="match status" value="1"/>
</dbReference>
<dbReference type="Gene3D" id="3.30.565.10">
    <property type="entry name" value="Histidine kinase-like ATPase, C-terminal domain"/>
    <property type="match status" value="1"/>
</dbReference>
<dbReference type="Pfam" id="PF00989">
    <property type="entry name" value="PAS"/>
    <property type="match status" value="1"/>
</dbReference>
<dbReference type="InterPro" id="IPR035965">
    <property type="entry name" value="PAS-like_dom_sf"/>
</dbReference>
<dbReference type="InterPro" id="IPR036097">
    <property type="entry name" value="HisK_dim/P_sf"/>
</dbReference>
<dbReference type="SUPFAM" id="SSF47384">
    <property type="entry name" value="Homodimeric domain of signal transducing histidine kinase"/>
    <property type="match status" value="1"/>
</dbReference>
<name>A0A937K2Q4_9BACT</name>
<dbReference type="InterPro" id="IPR004358">
    <property type="entry name" value="Sig_transdc_His_kin-like_C"/>
</dbReference>
<dbReference type="Pfam" id="PF08447">
    <property type="entry name" value="PAS_3"/>
    <property type="match status" value="1"/>
</dbReference>
<dbReference type="InterPro" id="IPR052162">
    <property type="entry name" value="Sensor_kinase/Photoreceptor"/>
</dbReference>
<dbReference type="Proteomes" id="UP000659388">
    <property type="component" value="Unassembled WGS sequence"/>
</dbReference>
<evidence type="ECO:0000256" key="1">
    <source>
        <dbReference type="ARBA" id="ARBA00000085"/>
    </source>
</evidence>
<dbReference type="SUPFAM" id="SSF55785">
    <property type="entry name" value="PYP-like sensor domain (PAS domain)"/>
    <property type="match status" value="5"/>
</dbReference>
<comment type="caution">
    <text evidence="10">The sequence shown here is derived from an EMBL/GenBank/DDBJ whole genome shotgun (WGS) entry which is preliminary data.</text>
</comment>
<dbReference type="Pfam" id="PF00512">
    <property type="entry name" value="HisKA"/>
    <property type="match status" value="1"/>
</dbReference>
<dbReference type="PRINTS" id="PR00344">
    <property type="entry name" value="BCTRLSENSOR"/>
</dbReference>
<dbReference type="SMART" id="SM00086">
    <property type="entry name" value="PAC"/>
    <property type="match status" value="4"/>
</dbReference>
<dbReference type="Gene3D" id="3.30.450.20">
    <property type="entry name" value="PAS domain"/>
    <property type="match status" value="5"/>
</dbReference>
<dbReference type="Gene3D" id="1.10.287.130">
    <property type="match status" value="1"/>
</dbReference>
<feature type="domain" description="Histidine kinase" evidence="7">
    <location>
        <begin position="834"/>
        <end position="1046"/>
    </location>
</feature>
<dbReference type="InterPro" id="IPR003594">
    <property type="entry name" value="HATPase_dom"/>
</dbReference>
<dbReference type="NCBIfam" id="TIGR00229">
    <property type="entry name" value="sensory_box"/>
    <property type="match status" value="3"/>
</dbReference>
<dbReference type="PROSITE" id="PS50112">
    <property type="entry name" value="PAS"/>
    <property type="match status" value="3"/>
</dbReference>
<dbReference type="PANTHER" id="PTHR43304:SF1">
    <property type="entry name" value="PAC DOMAIN-CONTAINING PROTEIN"/>
    <property type="match status" value="1"/>
</dbReference>
<evidence type="ECO:0000313" key="10">
    <source>
        <dbReference type="EMBL" id="MBL3658615.1"/>
    </source>
</evidence>
<keyword evidence="6" id="KW-0175">Coiled coil</keyword>
<dbReference type="GO" id="GO:0006355">
    <property type="term" value="P:regulation of DNA-templated transcription"/>
    <property type="evidence" value="ECO:0007669"/>
    <property type="project" value="InterPro"/>
</dbReference>
<evidence type="ECO:0000256" key="4">
    <source>
        <dbReference type="ARBA" id="ARBA00022679"/>
    </source>
</evidence>
<feature type="domain" description="PAC" evidence="9">
    <location>
        <begin position="383"/>
        <end position="438"/>
    </location>
</feature>
<dbReference type="EMBL" id="JAESIY010000014">
    <property type="protein sequence ID" value="MBL3658615.1"/>
    <property type="molecule type" value="Genomic_DNA"/>
</dbReference>
<dbReference type="PANTHER" id="PTHR43304">
    <property type="entry name" value="PHYTOCHROME-LIKE PROTEIN CPH1"/>
    <property type="match status" value="1"/>
</dbReference>
<gene>
    <name evidence="10" type="ORF">JL102_20865</name>
</gene>
<keyword evidence="11" id="KW-1185">Reference proteome</keyword>
<feature type="domain" description="PAS" evidence="8">
    <location>
        <begin position="439"/>
        <end position="480"/>
    </location>
</feature>
<dbReference type="SMART" id="SM00091">
    <property type="entry name" value="PAS"/>
    <property type="match status" value="4"/>
</dbReference>
<dbReference type="PROSITE" id="PS50109">
    <property type="entry name" value="HIS_KIN"/>
    <property type="match status" value="1"/>
</dbReference>
<dbReference type="SUPFAM" id="SSF55781">
    <property type="entry name" value="GAF domain-like"/>
    <property type="match status" value="1"/>
</dbReference>
<dbReference type="AlphaFoldDB" id="A0A937K2Q4"/>
<evidence type="ECO:0000259" key="9">
    <source>
        <dbReference type="PROSITE" id="PS50113"/>
    </source>
</evidence>
<dbReference type="SMART" id="SM00388">
    <property type="entry name" value="HisKA"/>
    <property type="match status" value="1"/>
</dbReference>
<dbReference type="InterPro" id="IPR000700">
    <property type="entry name" value="PAS-assoc_C"/>
</dbReference>